<name>A0A4Y1ZIG9_9BACL</name>
<dbReference type="EMBL" id="BEXB01000058">
    <property type="protein sequence ID" value="GAY78724.1"/>
    <property type="molecule type" value="Genomic_DNA"/>
</dbReference>
<organism evidence="1 2">
    <name type="scientific">Sporolactobacillus inulinus</name>
    <dbReference type="NCBI Taxonomy" id="2078"/>
    <lineage>
        <taxon>Bacteria</taxon>
        <taxon>Bacillati</taxon>
        <taxon>Bacillota</taxon>
        <taxon>Bacilli</taxon>
        <taxon>Bacillales</taxon>
        <taxon>Sporolactobacillaceae</taxon>
        <taxon>Sporolactobacillus</taxon>
    </lineage>
</organism>
<gene>
    <name evidence="1" type="ORF">NBRC111894_4278</name>
</gene>
<dbReference type="AlphaFoldDB" id="A0A4Y1ZIG9"/>
<accession>A0A4Y1ZIG9</accession>
<reference evidence="1 2" key="1">
    <citation type="submission" date="2017-11" db="EMBL/GenBank/DDBJ databases">
        <title>Draft Genome Sequence of Sporolactobacillus inulinus NBRC 111894 Isolated from Koso, a Japanese Sugar-Vegetable Fermented Beverage.</title>
        <authorList>
            <person name="Chiou T.Y."/>
            <person name="Oshima K."/>
            <person name="Suda W."/>
            <person name="Hattori M."/>
            <person name="Takahashi T."/>
        </authorList>
    </citation>
    <scope>NUCLEOTIDE SEQUENCE [LARGE SCALE GENOMIC DNA]</scope>
    <source>
        <strain evidence="1 2">NBRC111894</strain>
    </source>
</reference>
<evidence type="ECO:0000313" key="1">
    <source>
        <dbReference type="EMBL" id="GAY78724.1"/>
    </source>
</evidence>
<comment type="caution">
    <text evidence="1">The sequence shown here is derived from an EMBL/GenBank/DDBJ whole genome shotgun (WGS) entry which is preliminary data.</text>
</comment>
<evidence type="ECO:0000313" key="2">
    <source>
        <dbReference type="Proteomes" id="UP000319716"/>
    </source>
</evidence>
<proteinExistence type="predicted"/>
<dbReference type="Proteomes" id="UP000319716">
    <property type="component" value="Unassembled WGS sequence"/>
</dbReference>
<protein>
    <submittedName>
        <fullName evidence="1">Uncharacterized protein</fullName>
    </submittedName>
</protein>
<sequence>MDIQKSEYVQVGQEKKHINFIFKLVMKIQNGKKYLIDH</sequence>